<evidence type="ECO:0000313" key="1">
    <source>
        <dbReference type="EMBL" id="GBO32317.1"/>
    </source>
</evidence>
<dbReference type="AlphaFoldDB" id="A0A4Y2W8K4"/>
<proteinExistence type="predicted"/>
<dbReference type="EMBL" id="BGPR01055773">
    <property type="protein sequence ID" value="GBO32317.1"/>
    <property type="molecule type" value="Genomic_DNA"/>
</dbReference>
<sequence length="215" mass="24174">MLGKIHFELEGSDGSLGFILFLAPVCGGKKSASFLNVYLLEMDSSYDSLFLQRPPSTRQLGEQSSRGGQTVNGTECFTVKLDIHEETAPSHLERFAPDRSNFQPIHLGGSFTEAPARTTDHCDPRLQNGTPNPLRLPYNPLSHGLRFVAFAFVKEPRSPSWGSYFSFMTQRSKWNNRSWIFILFPELLRFSSNFCIDEGFWSGAKLSKWLGAVSL</sequence>
<gene>
    <name evidence="1" type="ORF">AVEN_70319_1</name>
</gene>
<evidence type="ECO:0000313" key="2">
    <source>
        <dbReference type="Proteomes" id="UP000499080"/>
    </source>
</evidence>
<organism evidence="1 2">
    <name type="scientific">Araneus ventricosus</name>
    <name type="common">Orbweaver spider</name>
    <name type="synonym">Epeira ventricosa</name>
    <dbReference type="NCBI Taxonomy" id="182803"/>
    <lineage>
        <taxon>Eukaryota</taxon>
        <taxon>Metazoa</taxon>
        <taxon>Ecdysozoa</taxon>
        <taxon>Arthropoda</taxon>
        <taxon>Chelicerata</taxon>
        <taxon>Arachnida</taxon>
        <taxon>Araneae</taxon>
        <taxon>Araneomorphae</taxon>
        <taxon>Entelegynae</taxon>
        <taxon>Araneoidea</taxon>
        <taxon>Araneidae</taxon>
        <taxon>Araneus</taxon>
    </lineage>
</organism>
<reference evidence="1 2" key="1">
    <citation type="journal article" date="2019" name="Sci. Rep.">
        <title>Orb-weaving spider Araneus ventricosus genome elucidates the spidroin gene catalogue.</title>
        <authorList>
            <person name="Kono N."/>
            <person name="Nakamura H."/>
            <person name="Ohtoshi R."/>
            <person name="Moran D.A.P."/>
            <person name="Shinohara A."/>
            <person name="Yoshida Y."/>
            <person name="Fujiwara M."/>
            <person name="Mori M."/>
            <person name="Tomita M."/>
            <person name="Arakawa K."/>
        </authorList>
    </citation>
    <scope>NUCLEOTIDE SEQUENCE [LARGE SCALE GENOMIC DNA]</scope>
</reference>
<dbReference type="Proteomes" id="UP000499080">
    <property type="component" value="Unassembled WGS sequence"/>
</dbReference>
<comment type="caution">
    <text evidence="1">The sequence shown here is derived from an EMBL/GenBank/DDBJ whole genome shotgun (WGS) entry which is preliminary data.</text>
</comment>
<keyword evidence="2" id="KW-1185">Reference proteome</keyword>
<protein>
    <submittedName>
        <fullName evidence="1">Uncharacterized protein</fullName>
    </submittedName>
</protein>
<accession>A0A4Y2W8K4</accession>
<name>A0A4Y2W8K4_ARAVE</name>